<dbReference type="EMBL" id="LT604072">
    <property type="protein sequence ID" value="SCB02999.1"/>
    <property type="molecule type" value="Genomic_DNA"/>
</dbReference>
<evidence type="ECO:0000313" key="3">
    <source>
        <dbReference type="Proteomes" id="UP000093071"/>
    </source>
</evidence>
<evidence type="ECO:0000256" key="1">
    <source>
        <dbReference type="SAM" id="MobiDB-lite"/>
    </source>
</evidence>
<protein>
    <submittedName>
        <fullName evidence="2">Uncharacterized protein</fullName>
    </submittedName>
</protein>
<proteinExistence type="predicted"/>
<name>A0A1C3TIH7_XANCT</name>
<organism evidence="2 3">
    <name type="scientific">Xanthomonas translucens pv. translucens DSM 18974</name>
    <dbReference type="NCBI Taxonomy" id="1261556"/>
    <lineage>
        <taxon>Bacteria</taxon>
        <taxon>Pseudomonadati</taxon>
        <taxon>Pseudomonadota</taxon>
        <taxon>Gammaproteobacteria</taxon>
        <taxon>Lysobacterales</taxon>
        <taxon>Lysobacteraceae</taxon>
        <taxon>Xanthomonas</taxon>
        <taxon>Xanthomonas translucens group</taxon>
    </lineage>
</organism>
<dbReference type="Proteomes" id="UP000093071">
    <property type="component" value="Chromosome I"/>
</dbReference>
<evidence type="ECO:0000313" key="2">
    <source>
        <dbReference type="EMBL" id="SCB02999.1"/>
    </source>
</evidence>
<gene>
    <name evidence="2" type="ORF">BN444_03353</name>
</gene>
<sequence>MSVGFRHPCRLRLPPERAVHDNASNRSTDATALPGPRV</sequence>
<dbReference type="AlphaFoldDB" id="A0A1C3TIH7"/>
<accession>A0A1C3TIH7</accession>
<reference evidence="3" key="1">
    <citation type="submission" date="2016-07" db="EMBL/GenBank/DDBJ databases">
        <authorList>
            <person name="Jaenicke Sebastian"/>
        </authorList>
    </citation>
    <scope>NUCLEOTIDE SEQUENCE [LARGE SCALE GENOMIC DNA]</scope>
</reference>
<feature type="region of interest" description="Disordered" evidence="1">
    <location>
        <begin position="15"/>
        <end position="38"/>
    </location>
</feature>